<sequence>MKMEPWWSGDATVTGQQMSGGSDGGGGRDSEKGIGFVRFWFCQATMLVYEEEEVDRWWLSQSGPDLLNPSRSVTLPLVPRHRSSKPFLIWCLINGKKILSSINRGLIFRITRTKTLFSYSSLSLLG</sequence>
<protein>
    <submittedName>
        <fullName evidence="2">Uncharacterized protein</fullName>
    </submittedName>
</protein>
<reference evidence="2 3" key="1">
    <citation type="journal article" date="2023" name="Plants (Basel)">
        <title>Bridging the Gap: Combining Genomics and Transcriptomics Approaches to Understand Stylosanthes scabra, an Orphan Legume from the Brazilian Caatinga.</title>
        <authorList>
            <person name="Ferreira-Neto J.R.C."/>
            <person name="da Silva M.D."/>
            <person name="Binneck E."/>
            <person name="de Melo N.F."/>
            <person name="da Silva R.H."/>
            <person name="de Melo A.L.T.M."/>
            <person name="Pandolfi V."/>
            <person name="Bustamante F.O."/>
            <person name="Brasileiro-Vidal A.C."/>
            <person name="Benko-Iseppon A.M."/>
        </authorList>
    </citation>
    <scope>NUCLEOTIDE SEQUENCE [LARGE SCALE GENOMIC DNA]</scope>
    <source>
        <tissue evidence="2">Leaves</tissue>
    </source>
</reference>
<evidence type="ECO:0000256" key="1">
    <source>
        <dbReference type="SAM" id="MobiDB-lite"/>
    </source>
</evidence>
<organism evidence="2 3">
    <name type="scientific">Stylosanthes scabra</name>
    <dbReference type="NCBI Taxonomy" id="79078"/>
    <lineage>
        <taxon>Eukaryota</taxon>
        <taxon>Viridiplantae</taxon>
        <taxon>Streptophyta</taxon>
        <taxon>Embryophyta</taxon>
        <taxon>Tracheophyta</taxon>
        <taxon>Spermatophyta</taxon>
        <taxon>Magnoliopsida</taxon>
        <taxon>eudicotyledons</taxon>
        <taxon>Gunneridae</taxon>
        <taxon>Pentapetalae</taxon>
        <taxon>rosids</taxon>
        <taxon>fabids</taxon>
        <taxon>Fabales</taxon>
        <taxon>Fabaceae</taxon>
        <taxon>Papilionoideae</taxon>
        <taxon>50 kb inversion clade</taxon>
        <taxon>dalbergioids sensu lato</taxon>
        <taxon>Dalbergieae</taxon>
        <taxon>Pterocarpus clade</taxon>
        <taxon>Stylosanthes</taxon>
    </lineage>
</organism>
<keyword evidence="3" id="KW-1185">Reference proteome</keyword>
<feature type="region of interest" description="Disordered" evidence="1">
    <location>
        <begin position="1"/>
        <end position="29"/>
    </location>
</feature>
<gene>
    <name evidence="2" type="ORF">PIB30_076536</name>
</gene>
<comment type="caution">
    <text evidence="2">The sequence shown here is derived from an EMBL/GenBank/DDBJ whole genome shotgun (WGS) entry which is preliminary data.</text>
</comment>
<name>A0ABU6ZNW0_9FABA</name>
<evidence type="ECO:0000313" key="2">
    <source>
        <dbReference type="EMBL" id="MED6223688.1"/>
    </source>
</evidence>
<proteinExistence type="predicted"/>
<accession>A0ABU6ZNW0</accession>
<dbReference type="Proteomes" id="UP001341840">
    <property type="component" value="Unassembled WGS sequence"/>
</dbReference>
<dbReference type="EMBL" id="JASCZI010272865">
    <property type="protein sequence ID" value="MED6223688.1"/>
    <property type="molecule type" value="Genomic_DNA"/>
</dbReference>
<evidence type="ECO:0000313" key="3">
    <source>
        <dbReference type="Proteomes" id="UP001341840"/>
    </source>
</evidence>